<evidence type="ECO:0000256" key="4">
    <source>
        <dbReference type="ARBA" id="ARBA00022475"/>
    </source>
</evidence>
<keyword evidence="4" id="KW-1003">Cell membrane</keyword>
<organism evidence="17 18">
    <name type="scientific">Ruminiclostridium cellobioparum subsp. termitidis CT1112</name>
    <dbReference type="NCBI Taxonomy" id="1195236"/>
    <lineage>
        <taxon>Bacteria</taxon>
        <taxon>Bacillati</taxon>
        <taxon>Bacillota</taxon>
        <taxon>Clostridia</taxon>
        <taxon>Eubacteriales</taxon>
        <taxon>Oscillospiraceae</taxon>
        <taxon>Ruminiclostridium</taxon>
    </lineage>
</organism>
<evidence type="ECO:0000256" key="9">
    <source>
        <dbReference type="ARBA" id="ARBA00022777"/>
    </source>
</evidence>
<evidence type="ECO:0000256" key="3">
    <source>
        <dbReference type="ARBA" id="ARBA00012438"/>
    </source>
</evidence>
<evidence type="ECO:0000256" key="13">
    <source>
        <dbReference type="ARBA" id="ARBA00023136"/>
    </source>
</evidence>
<reference evidence="17 18" key="1">
    <citation type="journal article" date="2013" name="Genome Announc.">
        <title>Draft Genome Sequence of the Cellulolytic, Mesophilic, Anaerobic Bacterium Clostridium termitidis Strain CT1112 (DSM 5398).</title>
        <authorList>
            <person name="Lal S."/>
            <person name="Ramachandran U."/>
            <person name="Zhang X."/>
            <person name="Munir R."/>
            <person name="Sparling R."/>
            <person name="Levin D.B."/>
        </authorList>
    </citation>
    <scope>NUCLEOTIDE SEQUENCE [LARGE SCALE GENOMIC DNA]</scope>
    <source>
        <strain evidence="17 18">CT1112</strain>
    </source>
</reference>
<evidence type="ECO:0000256" key="1">
    <source>
        <dbReference type="ARBA" id="ARBA00000085"/>
    </source>
</evidence>
<evidence type="ECO:0000256" key="11">
    <source>
        <dbReference type="ARBA" id="ARBA00022989"/>
    </source>
</evidence>
<dbReference type="SMART" id="SM00304">
    <property type="entry name" value="HAMP"/>
    <property type="match status" value="1"/>
</dbReference>
<dbReference type="InterPro" id="IPR036097">
    <property type="entry name" value="HisK_dim/P_sf"/>
</dbReference>
<dbReference type="InterPro" id="IPR003594">
    <property type="entry name" value="HATPase_dom"/>
</dbReference>
<evidence type="ECO:0000259" key="15">
    <source>
        <dbReference type="PROSITE" id="PS50109"/>
    </source>
</evidence>
<dbReference type="PANTHER" id="PTHR45528:SF1">
    <property type="entry name" value="SENSOR HISTIDINE KINASE CPXA"/>
    <property type="match status" value="1"/>
</dbReference>
<dbReference type="eggNOG" id="COG2205">
    <property type="taxonomic scope" value="Bacteria"/>
</dbReference>
<protein>
    <recommendedName>
        <fullName evidence="3">histidine kinase</fullName>
        <ecNumber evidence="3">2.7.13.3</ecNumber>
    </recommendedName>
</protein>
<dbReference type="InterPro" id="IPR004358">
    <property type="entry name" value="Sig_transdc_His_kin-like_C"/>
</dbReference>
<keyword evidence="7 14" id="KW-0812">Transmembrane</keyword>
<feature type="transmembrane region" description="Helical" evidence="14">
    <location>
        <begin position="176"/>
        <end position="199"/>
    </location>
</feature>
<keyword evidence="6" id="KW-0808">Transferase</keyword>
<feature type="domain" description="Histidine kinase" evidence="15">
    <location>
        <begin position="264"/>
        <end position="478"/>
    </location>
</feature>
<evidence type="ECO:0000259" key="16">
    <source>
        <dbReference type="PROSITE" id="PS50885"/>
    </source>
</evidence>
<dbReference type="PANTHER" id="PTHR45528">
    <property type="entry name" value="SENSOR HISTIDINE KINASE CPXA"/>
    <property type="match status" value="1"/>
</dbReference>
<keyword evidence="5" id="KW-0597">Phosphoprotein</keyword>
<evidence type="ECO:0000313" key="17">
    <source>
        <dbReference type="EMBL" id="EMS74196.1"/>
    </source>
</evidence>
<dbReference type="Proteomes" id="UP000014155">
    <property type="component" value="Unassembled WGS sequence"/>
</dbReference>
<dbReference type="InterPro" id="IPR036890">
    <property type="entry name" value="HATPase_C_sf"/>
</dbReference>
<keyword evidence="10" id="KW-0067">ATP-binding</keyword>
<comment type="caution">
    <text evidence="17">The sequence shown here is derived from an EMBL/GenBank/DDBJ whole genome shotgun (WGS) entry which is preliminary data.</text>
</comment>
<dbReference type="STRING" id="1195236.CTER_0079"/>
<dbReference type="Pfam" id="PF00512">
    <property type="entry name" value="HisKA"/>
    <property type="match status" value="1"/>
</dbReference>
<dbReference type="InterPro" id="IPR003661">
    <property type="entry name" value="HisK_dim/P_dom"/>
</dbReference>
<evidence type="ECO:0000256" key="2">
    <source>
        <dbReference type="ARBA" id="ARBA00004651"/>
    </source>
</evidence>
<dbReference type="PROSITE" id="PS50885">
    <property type="entry name" value="HAMP"/>
    <property type="match status" value="1"/>
</dbReference>
<dbReference type="Pfam" id="PF02518">
    <property type="entry name" value="HATPase_c"/>
    <property type="match status" value="1"/>
</dbReference>
<dbReference type="Gene3D" id="1.10.287.130">
    <property type="match status" value="1"/>
</dbReference>
<dbReference type="GO" id="GO:0005886">
    <property type="term" value="C:plasma membrane"/>
    <property type="evidence" value="ECO:0007669"/>
    <property type="project" value="UniProtKB-SubCell"/>
</dbReference>
<evidence type="ECO:0000256" key="6">
    <source>
        <dbReference type="ARBA" id="ARBA00022679"/>
    </source>
</evidence>
<dbReference type="SUPFAM" id="SSF55874">
    <property type="entry name" value="ATPase domain of HSP90 chaperone/DNA topoisomerase II/histidine kinase"/>
    <property type="match status" value="1"/>
</dbReference>
<sequence length="479" mass="55521">MKLWQKVFLCAFLLFEAVFVAASIYLIEHNFNRNLQKEVERGLTEQFIIYSGLQNNWTYIDNLNQKLGLTRDNTRLFLQTASQEYAGYFDKNLVSIEILDENNNIVFNSFNRKFYGKREELRIPLSIDRKYIIRDIDNKSYLFVTNGLKLKEHAFKLSYIRDISDVYTEKSAQYSLFVKMNIVITLILAIGLYVMIWYLTRSIRRLTRSAQTIAEGDYTQRADVLSEDEVGILARNFNQMVDAVEDKVEELGRIASNKQNFIEYLTHELKTPLTSIIGYADLLRTSRYDEEIFFNSLNYIYSEGKRLEALAFKLMDLLFIENEKPALKKGNVQQLCSEIEEALKPRLMQLNIELAMDIEPHILLLEKDLFKMMCTNLLDNAMKASKEGNRIYLKGYHTGEDVYILEVEDEGIGISQKDIPRIFEPFFMVNKVKSRSQHGAGLGLAICAQIVKLHMGRIEIASKLNQGTKVRIIFPAVCN</sequence>
<keyword evidence="13 14" id="KW-0472">Membrane</keyword>
<dbReference type="PRINTS" id="PR00344">
    <property type="entry name" value="BCTRLSENSOR"/>
</dbReference>
<dbReference type="InterPro" id="IPR050398">
    <property type="entry name" value="HssS/ArlS-like"/>
</dbReference>
<keyword evidence="11 14" id="KW-1133">Transmembrane helix</keyword>
<dbReference type="SUPFAM" id="SSF158472">
    <property type="entry name" value="HAMP domain-like"/>
    <property type="match status" value="1"/>
</dbReference>
<keyword evidence="18" id="KW-1185">Reference proteome</keyword>
<dbReference type="FunFam" id="3.30.565.10:FF:000006">
    <property type="entry name" value="Sensor histidine kinase WalK"/>
    <property type="match status" value="1"/>
</dbReference>
<dbReference type="EC" id="2.7.13.3" evidence="3"/>
<keyword evidence="12" id="KW-0902">Two-component regulatory system</keyword>
<feature type="domain" description="HAMP" evidence="16">
    <location>
        <begin position="197"/>
        <end position="249"/>
    </location>
</feature>
<gene>
    <name evidence="17" type="ORF">CTER_0079</name>
</gene>
<evidence type="ECO:0000256" key="5">
    <source>
        <dbReference type="ARBA" id="ARBA00022553"/>
    </source>
</evidence>
<comment type="subcellular location">
    <subcellularLocation>
        <location evidence="2">Cell membrane</location>
        <topology evidence="2">Multi-pass membrane protein</topology>
    </subcellularLocation>
</comment>
<dbReference type="Gene3D" id="3.30.565.10">
    <property type="entry name" value="Histidine kinase-like ATPase, C-terminal domain"/>
    <property type="match status" value="1"/>
</dbReference>
<dbReference type="GO" id="GO:0005524">
    <property type="term" value="F:ATP binding"/>
    <property type="evidence" value="ECO:0007669"/>
    <property type="project" value="UniProtKB-KW"/>
</dbReference>
<evidence type="ECO:0000256" key="12">
    <source>
        <dbReference type="ARBA" id="ARBA00023012"/>
    </source>
</evidence>
<name>S0FV95_RUMCE</name>
<dbReference type="InterPro" id="IPR003660">
    <property type="entry name" value="HAMP_dom"/>
</dbReference>
<keyword evidence="9 17" id="KW-0418">Kinase</keyword>
<dbReference type="Gene3D" id="6.10.340.10">
    <property type="match status" value="1"/>
</dbReference>
<accession>S0FV95</accession>
<comment type="catalytic activity">
    <reaction evidence="1">
        <text>ATP + protein L-histidine = ADP + protein N-phospho-L-histidine.</text>
        <dbReference type="EC" id="2.7.13.3"/>
    </reaction>
</comment>
<keyword evidence="8" id="KW-0547">Nucleotide-binding</keyword>
<dbReference type="SUPFAM" id="SSF47384">
    <property type="entry name" value="Homodimeric domain of signal transducing histidine kinase"/>
    <property type="match status" value="1"/>
</dbReference>
<dbReference type="GO" id="GO:0000155">
    <property type="term" value="F:phosphorelay sensor kinase activity"/>
    <property type="evidence" value="ECO:0007669"/>
    <property type="project" value="InterPro"/>
</dbReference>
<dbReference type="InterPro" id="IPR005467">
    <property type="entry name" value="His_kinase_dom"/>
</dbReference>
<dbReference type="AlphaFoldDB" id="S0FV95"/>
<dbReference type="PROSITE" id="PS50109">
    <property type="entry name" value="HIS_KIN"/>
    <property type="match status" value="1"/>
</dbReference>
<evidence type="ECO:0000256" key="10">
    <source>
        <dbReference type="ARBA" id="ARBA00022840"/>
    </source>
</evidence>
<dbReference type="SMART" id="SM00387">
    <property type="entry name" value="HATPase_c"/>
    <property type="match status" value="1"/>
</dbReference>
<dbReference type="RefSeq" id="WP_004622754.1">
    <property type="nucleotide sequence ID" value="NZ_AORV01000002.1"/>
</dbReference>
<proteinExistence type="predicted"/>
<evidence type="ECO:0000313" key="18">
    <source>
        <dbReference type="Proteomes" id="UP000014155"/>
    </source>
</evidence>
<evidence type="ECO:0000256" key="14">
    <source>
        <dbReference type="SAM" id="Phobius"/>
    </source>
</evidence>
<dbReference type="PATRIC" id="fig|1195236.3.peg.79"/>
<dbReference type="SMART" id="SM00388">
    <property type="entry name" value="HisKA"/>
    <property type="match status" value="1"/>
</dbReference>
<dbReference type="Pfam" id="PF00672">
    <property type="entry name" value="HAMP"/>
    <property type="match status" value="1"/>
</dbReference>
<dbReference type="CDD" id="cd00082">
    <property type="entry name" value="HisKA"/>
    <property type="match status" value="1"/>
</dbReference>
<evidence type="ECO:0000256" key="8">
    <source>
        <dbReference type="ARBA" id="ARBA00022741"/>
    </source>
</evidence>
<dbReference type="CDD" id="cd06225">
    <property type="entry name" value="HAMP"/>
    <property type="match status" value="1"/>
</dbReference>
<dbReference type="EMBL" id="AORV01000002">
    <property type="protein sequence ID" value="EMS74196.1"/>
    <property type="molecule type" value="Genomic_DNA"/>
</dbReference>
<evidence type="ECO:0000256" key="7">
    <source>
        <dbReference type="ARBA" id="ARBA00022692"/>
    </source>
</evidence>